<organism evidence="1 2">
    <name type="scientific">Gimesia aquarii</name>
    <dbReference type="NCBI Taxonomy" id="2527964"/>
    <lineage>
        <taxon>Bacteria</taxon>
        <taxon>Pseudomonadati</taxon>
        <taxon>Planctomycetota</taxon>
        <taxon>Planctomycetia</taxon>
        <taxon>Planctomycetales</taxon>
        <taxon>Planctomycetaceae</taxon>
        <taxon>Gimesia</taxon>
    </lineage>
</organism>
<evidence type="ECO:0000313" key="2">
    <source>
        <dbReference type="Proteomes" id="UP000318704"/>
    </source>
</evidence>
<proteinExistence type="predicted"/>
<accession>A0A517VPA8</accession>
<name>A0A517VPA8_9PLAN</name>
<evidence type="ECO:0000313" key="1">
    <source>
        <dbReference type="EMBL" id="QDT94842.1"/>
    </source>
</evidence>
<dbReference type="EMBL" id="CP037920">
    <property type="protein sequence ID" value="QDT94842.1"/>
    <property type="molecule type" value="Genomic_DNA"/>
</dbReference>
<reference evidence="1 2" key="1">
    <citation type="submission" date="2019-03" db="EMBL/GenBank/DDBJ databases">
        <title>Deep-cultivation of Planctomycetes and their phenomic and genomic characterization uncovers novel biology.</title>
        <authorList>
            <person name="Wiegand S."/>
            <person name="Jogler M."/>
            <person name="Boedeker C."/>
            <person name="Pinto D."/>
            <person name="Vollmers J."/>
            <person name="Rivas-Marin E."/>
            <person name="Kohn T."/>
            <person name="Peeters S.H."/>
            <person name="Heuer A."/>
            <person name="Rast P."/>
            <person name="Oberbeckmann S."/>
            <person name="Bunk B."/>
            <person name="Jeske O."/>
            <person name="Meyerdierks A."/>
            <person name="Storesund J.E."/>
            <person name="Kallscheuer N."/>
            <person name="Luecker S."/>
            <person name="Lage O.M."/>
            <person name="Pohl T."/>
            <person name="Merkel B.J."/>
            <person name="Hornburger P."/>
            <person name="Mueller R.-W."/>
            <person name="Bruemmer F."/>
            <person name="Labrenz M."/>
            <person name="Spormann A.M."/>
            <person name="Op den Camp H."/>
            <person name="Overmann J."/>
            <person name="Amann R."/>
            <person name="Jetten M.S.M."/>
            <person name="Mascher T."/>
            <person name="Medema M.H."/>
            <person name="Devos D.P."/>
            <person name="Kaster A.-K."/>
            <person name="Ovreas L."/>
            <person name="Rohde M."/>
            <person name="Galperin M.Y."/>
            <person name="Jogler C."/>
        </authorList>
    </citation>
    <scope>NUCLEOTIDE SEQUENCE [LARGE SCALE GENOMIC DNA]</scope>
    <source>
        <strain evidence="1 2">V144</strain>
    </source>
</reference>
<protein>
    <submittedName>
        <fullName evidence="1">Uncharacterized protein</fullName>
    </submittedName>
</protein>
<dbReference type="AlphaFoldDB" id="A0A517VPA8"/>
<dbReference type="KEGG" id="gaw:V144x_02740"/>
<dbReference type="RefSeq" id="WP_144980239.1">
    <property type="nucleotide sequence ID" value="NZ_CP037920.1"/>
</dbReference>
<dbReference type="Proteomes" id="UP000318704">
    <property type="component" value="Chromosome"/>
</dbReference>
<sequence length="116" mass="13809">MSQNKSKRRVGRVIYQKLHYGELIEVTANFFNDDSFEFLSQDKWEIRAYPYKPNEQEVTYAKKLLNIVMSDSPNAHYVTHIDNIDEQNHIALPDVLKKTDKDKHKSRKKYVFRNCS</sequence>
<gene>
    <name evidence="1" type="ORF">V144x_02740</name>
</gene>